<dbReference type="Gene3D" id="3.40.50.300">
    <property type="entry name" value="P-loop containing nucleotide triphosphate hydrolases"/>
    <property type="match status" value="1"/>
</dbReference>
<proteinExistence type="predicted"/>
<dbReference type="PROSITE" id="PS50893">
    <property type="entry name" value="ABC_TRANSPORTER_2"/>
    <property type="match status" value="1"/>
</dbReference>
<evidence type="ECO:0000313" key="11">
    <source>
        <dbReference type="Proteomes" id="UP000256324"/>
    </source>
</evidence>
<dbReference type="PROSITE" id="PS00211">
    <property type="entry name" value="ABC_TRANSPORTER_1"/>
    <property type="match status" value="1"/>
</dbReference>
<dbReference type="PANTHER" id="PTHR24221:SF654">
    <property type="entry name" value="ATP-BINDING CASSETTE SUB-FAMILY B MEMBER 6"/>
    <property type="match status" value="1"/>
</dbReference>
<dbReference type="InterPro" id="IPR011527">
    <property type="entry name" value="ABC1_TM_dom"/>
</dbReference>
<dbReference type="Gene3D" id="1.20.1560.10">
    <property type="entry name" value="ABC transporter type 1, transmembrane domain"/>
    <property type="match status" value="1"/>
</dbReference>
<dbReference type="Pfam" id="PF00005">
    <property type="entry name" value="ABC_tran"/>
    <property type="match status" value="1"/>
</dbReference>
<evidence type="ECO:0000259" key="9">
    <source>
        <dbReference type="PROSITE" id="PS50929"/>
    </source>
</evidence>
<dbReference type="Pfam" id="PF00664">
    <property type="entry name" value="ABC_membrane"/>
    <property type="match status" value="1"/>
</dbReference>
<feature type="domain" description="ABC transmembrane type-1" evidence="9">
    <location>
        <begin position="21"/>
        <end position="246"/>
    </location>
</feature>
<dbReference type="SMART" id="SM00382">
    <property type="entry name" value="AAA"/>
    <property type="match status" value="1"/>
</dbReference>
<dbReference type="PROSITE" id="PS50929">
    <property type="entry name" value="ABC_TM1F"/>
    <property type="match status" value="1"/>
</dbReference>
<evidence type="ECO:0000256" key="4">
    <source>
        <dbReference type="ARBA" id="ARBA00022840"/>
    </source>
</evidence>
<dbReference type="InterPro" id="IPR027417">
    <property type="entry name" value="P-loop_NTPase"/>
</dbReference>
<comment type="subcellular location">
    <subcellularLocation>
        <location evidence="1">Cell membrane</location>
        <topology evidence="1">Multi-pass membrane protein</topology>
    </subcellularLocation>
</comment>
<comment type="caution">
    <text evidence="10">The sequence shown here is derived from an EMBL/GenBank/DDBJ whole genome shotgun (WGS) entry which is preliminary data.</text>
</comment>
<protein>
    <submittedName>
        <fullName evidence="10">ABC transporter permease</fullName>
    </submittedName>
</protein>
<evidence type="ECO:0000313" key="10">
    <source>
        <dbReference type="EMBL" id="REB71242.1"/>
    </source>
</evidence>
<sequence length="526" mass="55652">MRVVHLLADIGLFAMAAGGMVAVVTSGWSAWAWLGWVVGLAAVQALAYYLEQLSGHYVAFKALEILRTYAFSQLWPKAPAVVSHSRTGDVLASLTRDVDRIEVVYAHTFAPVVAAIVAPLVAVVTGGVLYGWFVVAVPAVIVAVLIAALLVIGTRASLCATHEMLGVRRELAAYITDSVFGAAEIVGYGRQCDRAMQMARLDADIAAGSAKARRYTAMRRAFCVAATMGIVASVSIVGVGAGASVVGVCVLVAAGLRIVEGPRGIEDAVGYLDHSLAAARRLWCLSHAPVEVVDGSEELCLNHAPRLEWRGVTFCYRDVDGSPLPAVLRDVTLSVPAGGRVVVAGASGSGKTTLVNLLLRHHDPDAGQVLVDGEPVSLFTLDSLRRSVAVVSQRVELLNASVADNLRLVAPDAGDGELWRVLGEVDLADEVRGMEAGLRTIVGSGGTRLSGGQAQRLTVARAILQQPRVLILDEFTASLDPGLAAEIRVNLARCLPEVTVVEISHECDRVGETVVMDRGRIVKHLY</sequence>
<name>A0ABX9ID81_9ACTN</name>
<dbReference type="EMBL" id="PCZS01000001">
    <property type="protein sequence ID" value="REB71242.1"/>
    <property type="molecule type" value="Genomic_DNA"/>
</dbReference>
<keyword evidence="5 7" id="KW-1133">Transmembrane helix</keyword>
<dbReference type="InterPro" id="IPR003593">
    <property type="entry name" value="AAA+_ATPase"/>
</dbReference>
<evidence type="ECO:0000256" key="5">
    <source>
        <dbReference type="ARBA" id="ARBA00022989"/>
    </source>
</evidence>
<keyword evidence="4" id="KW-0067">ATP-binding</keyword>
<dbReference type="Proteomes" id="UP000256324">
    <property type="component" value="Unassembled WGS sequence"/>
</dbReference>
<evidence type="ECO:0000256" key="3">
    <source>
        <dbReference type="ARBA" id="ARBA00022741"/>
    </source>
</evidence>
<evidence type="ECO:0000256" key="7">
    <source>
        <dbReference type="SAM" id="Phobius"/>
    </source>
</evidence>
<feature type="transmembrane region" description="Helical" evidence="7">
    <location>
        <begin position="30"/>
        <end position="50"/>
    </location>
</feature>
<feature type="transmembrane region" description="Helical" evidence="7">
    <location>
        <begin position="221"/>
        <end position="254"/>
    </location>
</feature>
<evidence type="ECO:0000256" key="6">
    <source>
        <dbReference type="ARBA" id="ARBA00023136"/>
    </source>
</evidence>
<dbReference type="InterPro" id="IPR036640">
    <property type="entry name" value="ABC1_TM_sf"/>
</dbReference>
<evidence type="ECO:0000256" key="2">
    <source>
        <dbReference type="ARBA" id="ARBA00022692"/>
    </source>
</evidence>
<feature type="transmembrane region" description="Helical" evidence="7">
    <location>
        <begin position="130"/>
        <end position="152"/>
    </location>
</feature>
<keyword evidence="2 7" id="KW-0812">Transmembrane</keyword>
<dbReference type="InterPro" id="IPR039421">
    <property type="entry name" value="Type_1_exporter"/>
</dbReference>
<feature type="transmembrane region" description="Helical" evidence="7">
    <location>
        <begin position="103"/>
        <end position="124"/>
    </location>
</feature>
<dbReference type="InterPro" id="IPR017871">
    <property type="entry name" value="ABC_transporter-like_CS"/>
</dbReference>
<accession>A0ABX9ID81</accession>
<dbReference type="InterPro" id="IPR003439">
    <property type="entry name" value="ABC_transporter-like_ATP-bd"/>
</dbReference>
<dbReference type="PANTHER" id="PTHR24221">
    <property type="entry name" value="ATP-BINDING CASSETTE SUB-FAMILY B"/>
    <property type="match status" value="1"/>
</dbReference>
<evidence type="ECO:0000259" key="8">
    <source>
        <dbReference type="PROSITE" id="PS50893"/>
    </source>
</evidence>
<evidence type="ECO:0000256" key="1">
    <source>
        <dbReference type="ARBA" id="ARBA00004651"/>
    </source>
</evidence>
<keyword evidence="11" id="KW-1185">Reference proteome</keyword>
<dbReference type="SUPFAM" id="SSF90123">
    <property type="entry name" value="ABC transporter transmembrane region"/>
    <property type="match status" value="1"/>
</dbReference>
<keyword evidence="3" id="KW-0547">Nucleotide-binding</keyword>
<gene>
    <name evidence="10" type="ORF">CP880_00890</name>
</gene>
<dbReference type="SUPFAM" id="SSF52540">
    <property type="entry name" value="P-loop containing nucleoside triphosphate hydrolases"/>
    <property type="match status" value="1"/>
</dbReference>
<feature type="domain" description="ABC transporter" evidence="8">
    <location>
        <begin position="307"/>
        <end position="525"/>
    </location>
</feature>
<organism evidence="10 11">
    <name type="scientific">Cutibacterium namnetense</name>
    <dbReference type="NCBI Taxonomy" id="1574624"/>
    <lineage>
        <taxon>Bacteria</taxon>
        <taxon>Bacillati</taxon>
        <taxon>Actinomycetota</taxon>
        <taxon>Actinomycetes</taxon>
        <taxon>Propionibacteriales</taxon>
        <taxon>Propionibacteriaceae</taxon>
        <taxon>Cutibacterium</taxon>
    </lineage>
</organism>
<feature type="transmembrane region" description="Helical" evidence="7">
    <location>
        <begin position="7"/>
        <end position="24"/>
    </location>
</feature>
<reference evidence="10 11" key="1">
    <citation type="submission" date="2017-09" db="EMBL/GenBank/DDBJ databases">
        <authorList>
            <person name="Bumgarner R.E."/>
        </authorList>
    </citation>
    <scope>NUCLEOTIDE SEQUENCE [LARGE SCALE GENOMIC DNA]</scope>
    <source>
        <strain evidence="10 11">T34998</strain>
    </source>
</reference>
<keyword evidence="6 7" id="KW-0472">Membrane</keyword>